<gene>
    <name evidence="1" type="ORF">H9894_02305</name>
</gene>
<reference evidence="1" key="2">
    <citation type="submission" date="2021-04" db="EMBL/GenBank/DDBJ databases">
        <authorList>
            <person name="Gilroy R."/>
        </authorList>
    </citation>
    <scope>NUCLEOTIDE SEQUENCE</scope>
    <source>
        <strain evidence="1">ChiHecec2B26-446</strain>
    </source>
</reference>
<evidence type="ECO:0000313" key="2">
    <source>
        <dbReference type="Proteomes" id="UP000886752"/>
    </source>
</evidence>
<reference evidence="1" key="1">
    <citation type="journal article" date="2021" name="PeerJ">
        <title>Extensive microbial diversity within the chicken gut microbiome revealed by metagenomics and culture.</title>
        <authorList>
            <person name="Gilroy R."/>
            <person name="Ravi A."/>
            <person name="Getino M."/>
            <person name="Pursley I."/>
            <person name="Horton D.L."/>
            <person name="Alikhan N.F."/>
            <person name="Baker D."/>
            <person name="Gharbi K."/>
            <person name="Hall N."/>
            <person name="Watson M."/>
            <person name="Adriaenssens E.M."/>
            <person name="Foster-Nyarko E."/>
            <person name="Jarju S."/>
            <person name="Secka A."/>
            <person name="Antonio M."/>
            <person name="Oren A."/>
            <person name="Chaudhuri R.R."/>
            <person name="La Ragione R."/>
            <person name="Hildebrand F."/>
            <person name="Pallen M.J."/>
        </authorList>
    </citation>
    <scope>NUCLEOTIDE SEQUENCE</scope>
    <source>
        <strain evidence="1">ChiHecec2B26-446</strain>
    </source>
</reference>
<dbReference type="Proteomes" id="UP000886752">
    <property type="component" value="Unassembled WGS sequence"/>
</dbReference>
<organism evidence="1 2">
    <name type="scientific">Candidatus Desulfovibrio intestinipullorum</name>
    <dbReference type="NCBI Taxonomy" id="2838536"/>
    <lineage>
        <taxon>Bacteria</taxon>
        <taxon>Pseudomonadati</taxon>
        <taxon>Thermodesulfobacteriota</taxon>
        <taxon>Desulfovibrionia</taxon>
        <taxon>Desulfovibrionales</taxon>
        <taxon>Desulfovibrionaceae</taxon>
        <taxon>Desulfovibrio</taxon>
    </lineage>
</organism>
<name>A0A9D1TPF6_9BACT</name>
<comment type="caution">
    <text evidence="1">The sequence shown here is derived from an EMBL/GenBank/DDBJ whole genome shotgun (WGS) entry which is preliminary data.</text>
</comment>
<sequence length="132" mass="14677">MILHGGCMNEFRDFLAMDADARPVRAGIGKLDVPAFRDFLARVYQRALPDADAERIRLLQDMNLATEEGFLNLACALLFTAHPEWIVPQFPVRAARFRGNTTHVVLDRRISRDRFPASIGSVTPSSCATCTG</sequence>
<accession>A0A9D1TPF6</accession>
<dbReference type="AlphaFoldDB" id="A0A9D1TPF6"/>
<protein>
    <submittedName>
        <fullName evidence="1">Uncharacterized protein</fullName>
    </submittedName>
</protein>
<dbReference type="EMBL" id="DXHV01000028">
    <property type="protein sequence ID" value="HIW00007.1"/>
    <property type="molecule type" value="Genomic_DNA"/>
</dbReference>
<proteinExistence type="predicted"/>
<evidence type="ECO:0000313" key="1">
    <source>
        <dbReference type="EMBL" id="HIW00007.1"/>
    </source>
</evidence>